<evidence type="ECO:0000256" key="11">
    <source>
        <dbReference type="ARBA" id="ARBA00038856"/>
    </source>
</evidence>
<keyword evidence="6" id="KW-0560">Oxidoreductase</keyword>
<feature type="domain" description="Glucose-methanol-choline oxidoreductase N-terminal" evidence="16">
    <location>
        <begin position="25"/>
        <end position="293"/>
    </location>
</feature>
<feature type="domain" description="Glucose-methanol-choline oxidoreductase C-terminal" evidence="17">
    <location>
        <begin position="426"/>
        <end position="479"/>
    </location>
</feature>
<comment type="pathway">
    <text evidence="12">Steroid metabolism; cholesterol degradation.</text>
</comment>
<keyword evidence="7" id="KW-0443">Lipid metabolism</keyword>
<evidence type="ECO:0000256" key="10">
    <source>
        <dbReference type="ARBA" id="ARBA00023235"/>
    </source>
</evidence>
<keyword evidence="9" id="KW-0753">Steroid metabolism</keyword>
<accession>A0ABW5I9E2</accession>
<dbReference type="Gene3D" id="3.50.50.60">
    <property type="entry name" value="FAD/NAD(P)-binding domain"/>
    <property type="match status" value="1"/>
</dbReference>
<evidence type="ECO:0000256" key="2">
    <source>
        <dbReference type="ARBA" id="ARBA00010790"/>
    </source>
</evidence>
<dbReference type="InterPro" id="IPR007867">
    <property type="entry name" value="GMC_OxRtase_C"/>
</dbReference>
<keyword evidence="19" id="KW-1185">Reference proteome</keyword>
<proteinExistence type="inferred from homology"/>
<evidence type="ECO:0000256" key="12">
    <source>
        <dbReference type="ARBA" id="ARBA00049645"/>
    </source>
</evidence>
<name>A0ABW5I9E2_9PSEU</name>
<evidence type="ECO:0000256" key="13">
    <source>
        <dbReference type="ARBA" id="ARBA00049723"/>
    </source>
</evidence>
<dbReference type="Pfam" id="PF05199">
    <property type="entry name" value="GMC_oxred_C"/>
    <property type="match status" value="1"/>
</dbReference>
<evidence type="ECO:0000256" key="4">
    <source>
        <dbReference type="ARBA" id="ARBA00022630"/>
    </source>
</evidence>
<evidence type="ECO:0000259" key="16">
    <source>
        <dbReference type="Pfam" id="PF00732"/>
    </source>
</evidence>
<evidence type="ECO:0000256" key="9">
    <source>
        <dbReference type="ARBA" id="ARBA00023221"/>
    </source>
</evidence>
<evidence type="ECO:0000256" key="15">
    <source>
        <dbReference type="ARBA" id="ARBA00049778"/>
    </source>
</evidence>
<comment type="cofactor">
    <cofactor evidence="1">
        <name>FAD</name>
        <dbReference type="ChEBI" id="CHEBI:57692"/>
    </cofactor>
</comment>
<evidence type="ECO:0000313" key="19">
    <source>
        <dbReference type="Proteomes" id="UP001597542"/>
    </source>
</evidence>
<keyword evidence="4" id="KW-0285">Flavoprotein</keyword>
<dbReference type="InterPro" id="IPR036188">
    <property type="entry name" value="FAD/NAD-bd_sf"/>
</dbReference>
<dbReference type="RefSeq" id="WP_344278853.1">
    <property type="nucleotide sequence ID" value="NZ_BAAAHV010000015.1"/>
</dbReference>
<dbReference type="PANTHER" id="PTHR47470:SF1">
    <property type="entry name" value="FAD-DEPENDENT OXIDOREDUCTASE 2 FAD BINDING DOMAIN-CONTAINING PROTEIN"/>
    <property type="match status" value="1"/>
</dbReference>
<evidence type="ECO:0000256" key="1">
    <source>
        <dbReference type="ARBA" id="ARBA00001974"/>
    </source>
</evidence>
<dbReference type="SUPFAM" id="SSF51905">
    <property type="entry name" value="FAD/NAD(P)-binding domain"/>
    <property type="match status" value="1"/>
</dbReference>
<keyword evidence="10" id="KW-0413">Isomerase</keyword>
<dbReference type="EC" id="1.1.3.6" evidence="13"/>
<dbReference type="EC" id="5.3.3.1" evidence="11"/>
<comment type="similarity">
    <text evidence="2">Belongs to the GMC oxidoreductase family.</text>
</comment>
<dbReference type="PANTHER" id="PTHR47470">
    <property type="entry name" value="CHOLESTEROL OXIDASE"/>
    <property type="match status" value="1"/>
</dbReference>
<evidence type="ECO:0000256" key="7">
    <source>
        <dbReference type="ARBA" id="ARBA00023098"/>
    </source>
</evidence>
<sequence>MTDLPPLRKDRTRALVIGSGLTGAIAANRLALAGVQTIVLERGRRWTVDSDGDTFPAFFSPDKRTSWLATSPTFPQSPPALFEKYAGLVDLVKGDNIDIVCGAGVGGTSLVFAGMLMKPDAKLFATIFPAGVDYQRMADEYYPRVAERLGAATVPDDLLEHERYTSSRLFLEHAASSGLEGHRTPVAVDWNIVRDELDGTRTASATVGNHLYGINSGARNSTDRNYLAEAEETGAAEVRPLHVVTEIAAAGGKYVARGRRIDESGAIEELFEITTDALVLAAGSAGTSKLLVRARATGAIPSLNDEVGRHWGNNGNRLFIRVNVPEKTMARQGGPGCTVITEWQRPVPATVEHGPAPVPAEAHLMSVAGMGIPDRLGRWVYEQRQDDVRLRWPYSGDATAQRAIREVLKALTDSTGGMVTDLNAFRNYTWHPLGGAVLGKACDWYGRVVNTPGLYVMDAALVPGHTGCCNPAWTLAALAERCLDEVLDKDPGVLF</sequence>
<evidence type="ECO:0000256" key="8">
    <source>
        <dbReference type="ARBA" id="ARBA00023166"/>
    </source>
</evidence>
<evidence type="ECO:0000313" key="18">
    <source>
        <dbReference type="EMBL" id="MFD2485333.1"/>
    </source>
</evidence>
<evidence type="ECO:0000256" key="14">
    <source>
        <dbReference type="ARBA" id="ARBA00049744"/>
    </source>
</evidence>
<keyword evidence="5" id="KW-0274">FAD</keyword>
<organism evidence="18 19">
    <name type="scientific">Amycolatopsis albidoflavus</name>
    <dbReference type="NCBI Taxonomy" id="102226"/>
    <lineage>
        <taxon>Bacteria</taxon>
        <taxon>Bacillati</taxon>
        <taxon>Actinomycetota</taxon>
        <taxon>Actinomycetes</taxon>
        <taxon>Pseudonocardiales</taxon>
        <taxon>Pseudonocardiaceae</taxon>
        <taxon>Amycolatopsis</taxon>
    </lineage>
</organism>
<evidence type="ECO:0000256" key="6">
    <source>
        <dbReference type="ARBA" id="ARBA00023002"/>
    </source>
</evidence>
<dbReference type="InterPro" id="IPR052542">
    <property type="entry name" value="Cholesterol_Oxidase"/>
</dbReference>
<dbReference type="Gene3D" id="3.30.410.10">
    <property type="entry name" value="Cholesterol Oxidase, domain 2"/>
    <property type="match status" value="1"/>
</dbReference>
<keyword evidence="8" id="KW-1207">Sterol metabolism</keyword>
<gene>
    <name evidence="18" type="ORF">ACFSUT_34035</name>
</gene>
<dbReference type="SUPFAM" id="SSF54373">
    <property type="entry name" value="FAD-linked reductases, C-terminal domain"/>
    <property type="match status" value="1"/>
</dbReference>
<comment type="caution">
    <text evidence="18">The sequence shown here is derived from an EMBL/GenBank/DDBJ whole genome shotgun (WGS) entry which is preliminary data.</text>
</comment>
<reference evidence="19" key="1">
    <citation type="journal article" date="2019" name="Int. J. Syst. Evol. Microbiol.">
        <title>The Global Catalogue of Microorganisms (GCM) 10K type strain sequencing project: providing services to taxonomists for standard genome sequencing and annotation.</title>
        <authorList>
            <consortium name="The Broad Institute Genomics Platform"/>
            <consortium name="The Broad Institute Genome Sequencing Center for Infectious Disease"/>
            <person name="Wu L."/>
            <person name="Ma J."/>
        </authorList>
    </citation>
    <scope>NUCLEOTIDE SEQUENCE [LARGE SCALE GENOMIC DNA]</scope>
    <source>
        <strain evidence="19">CGMCC 4.7638</strain>
    </source>
</reference>
<protein>
    <recommendedName>
        <fullName evidence="14">Cholesterol oxidase</fullName>
        <ecNumber evidence="13">1.1.3.6</ecNumber>
        <ecNumber evidence="11">5.3.3.1</ecNumber>
    </recommendedName>
    <alternativeName>
        <fullName evidence="15">Cholesterol isomerase</fullName>
    </alternativeName>
</protein>
<dbReference type="Pfam" id="PF00732">
    <property type="entry name" value="GMC_oxred_N"/>
    <property type="match status" value="1"/>
</dbReference>
<evidence type="ECO:0000256" key="3">
    <source>
        <dbReference type="ARBA" id="ARBA00022548"/>
    </source>
</evidence>
<evidence type="ECO:0000259" key="17">
    <source>
        <dbReference type="Pfam" id="PF05199"/>
    </source>
</evidence>
<dbReference type="Proteomes" id="UP001597542">
    <property type="component" value="Unassembled WGS sequence"/>
</dbReference>
<keyword evidence="3" id="KW-0153">Cholesterol metabolism</keyword>
<evidence type="ECO:0000256" key="5">
    <source>
        <dbReference type="ARBA" id="ARBA00022827"/>
    </source>
</evidence>
<dbReference type="InterPro" id="IPR000172">
    <property type="entry name" value="GMC_OxRdtase_N"/>
</dbReference>
<dbReference type="EMBL" id="JBHUKQ010000016">
    <property type="protein sequence ID" value="MFD2485333.1"/>
    <property type="molecule type" value="Genomic_DNA"/>
</dbReference>